<dbReference type="RefSeq" id="XP_009018960.1">
    <property type="nucleotide sequence ID" value="XM_009020712.1"/>
</dbReference>
<keyword evidence="15" id="KW-1185">Reference proteome</keyword>
<dbReference type="KEGG" id="hro:HELRODRAFT_81096"/>
<keyword evidence="9" id="KW-0811">Translocation</keyword>
<keyword evidence="11" id="KW-0472">Membrane</keyword>
<evidence type="ECO:0000256" key="4">
    <source>
        <dbReference type="ARBA" id="ARBA00022448"/>
    </source>
</evidence>
<evidence type="ECO:0000256" key="12">
    <source>
        <dbReference type="ARBA" id="ARBA00023170"/>
    </source>
</evidence>
<dbReference type="OrthoDB" id="10016939at2759"/>
<gene>
    <name evidence="14" type="primary">20215888</name>
    <name evidence="13" type="ORF">HELRODRAFT_81096</name>
</gene>
<dbReference type="EMBL" id="AMQM01004835">
    <property type="status" value="NOT_ANNOTATED_CDS"/>
    <property type="molecule type" value="Genomic_DNA"/>
</dbReference>
<proteinExistence type="inferred from homology"/>
<evidence type="ECO:0000256" key="7">
    <source>
        <dbReference type="ARBA" id="ARBA00022927"/>
    </source>
</evidence>
<evidence type="ECO:0000313" key="13">
    <source>
        <dbReference type="EMBL" id="ESO02746.1"/>
    </source>
</evidence>
<evidence type="ECO:0000313" key="14">
    <source>
        <dbReference type="EnsemblMetazoa" id="HelroP81096"/>
    </source>
</evidence>
<dbReference type="GeneID" id="20215888"/>
<evidence type="ECO:0000256" key="9">
    <source>
        <dbReference type="ARBA" id="ARBA00023010"/>
    </source>
</evidence>
<dbReference type="PANTHER" id="PTHR12504:SF0">
    <property type="entry name" value="MITOCHONDRIAL IMPORT RECEPTOR SUBUNIT TOM22 HOMOLOG"/>
    <property type="match status" value="1"/>
</dbReference>
<dbReference type="InParanoid" id="T1G490"/>
<evidence type="ECO:0000256" key="8">
    <source>
        <dbReference type="ARBA" id="ARBA00022989"/>
    </source>
</evidence>
<keyword evidence="7" id="KW-0653">Protein transport</keyword>
<sequence length="104" mass="11386">DETVMERIVGLTEMFPDKVRSSLLAACKGTYFGGKWIFNAAKVTMWVLSTSLVILALPIAFESEKSNTEENQLLQQRQMLLGPNVAVSGPHSNLPHMPVVSPTA</sequence>
<dbReference type="GO" id="GO:0005742">
    <property type="term" value="C:mitochondrial outer membrane translocase complex"/>
    <property type="evidence" value="ECO:0000318"/>
    <property type="project" value="GO_Central"/>
</dbReference>
<evidence type="ECO:0000256" key="3">
    <source>
        <dbReference type="ARBA" id="ARBA00016229"/>
    </source>
</evidence>
<keyword evidence="4" id="KW-0813">Transport</keyword>
<dbReference type="PANTHER" id="PTHR12504">
    <property type="entry name" value="MITOCHONDRIAL IMPORT RECEPTOR SUBUNIT TOM22"/>
    <property type="match status" value="1"/>
</dbReference>
<evidence type="ECO:0000256" key="5">
    <source>
        <dbReference type="ARBA" id="ARBA00022692"/>
    </source>
</evidence>
<keyword evidence="10" id="KW-0496">Mitochondrion</keyword>
<dbReference type="InterPro" id="IPR005683">
    <property type="entry name" value="Tom22"/>
</dbReference>
<dbReference type="EnsemblMetazoa" id="HelroT81096">
    <property type="protein sequence ID" value="HelroP81096"/>
    <property type="gene ID" value="HelroG81096"/>
</dbReference>
<reference evidence="13 15" key="2">
    <citation type="journal article" date="2013" name="Nature">
        <title>Insights into bilaterian evolution from three spiralian genomes.</title>
        <authorList>
            <person name="Simakov O."/>
            <person name="Marletaz F."/>
            <person name="Cho S.J."/>
            <person name="Edsinger-Gonzales E."/>
            <person name="Havlak P."/>
            <person name="Hellsten U."/>
            <person name="Kuo D.H."/>
            <person name="Larsson T."/>
            <person name="Lv J."/>
            <person name="Arendt D."/>
            <person name="Savage R."/>
            <person name="Osoegawa K."/>
            <person name="de Jong P."/>
            <person name="Grimwood J."/>
            <person name="Chapman J.A."/>
            <person name="Shapiro H."/>
            <person name="Aerts A."/>
            <person name="Otillar R.P."/>
            <person name="Terry A.Y."/>
            <person name="Boore J.L."/>
            <person name="Grigoriev I.V."/>
            <person name="Lindberg D.R."/>
            <person name="Seaver E.C."/>
            <person name="Weisblat D.A."/>
            <person name="Putnam N.H."/>
            <person name="Rokhsar D.S."/>
        </authorList>
    </citation>
    <scope>NUCLEOTIDE SEQUENCE</scope>
</reference>
<keyword evidence="6" id="KW-1000">Mitochondrion outer membrane</keyword>
<dbReference type="GO" id="GO:0030150">
    <property type="term" value="P:protein import into mitochondrial matrix"/>
    <property type="evidence" value="ECO:0000318"/>
    <property type="project" value="GO_Central"/>
</dbReference>
<protein>
    <recommendedName>
        <fullName evidence="3">Mitochondrial import receptor subunit TOM22 homolog</fullName>
    </recommendedName>
</protein>
<keyword evidence="12" id="KW-0675">Receptor</keyword>
<keyword evidence="8" id="KW-1133">Transmembrane helix</keyword>
<reference evidence="14" key="3">
    <citation type="submission" date="2015-06" db="UniProtKB">
        <authorList>
            <consortium name="EnsemblMetazoa"/>
        </authorList>
    </citation>
    <scope>IDENTIFICATION</scope>
</reference>
<dbReference type="Proteomes" id="UP000015101">
    <property type="component" value="Unassembled WGS sequence"/>
</dbReference>
<evidence type="ECO:0000256" key="2">
    <source>
        <dbReference type="ARBA" id="ARBA00009874"/>
    </source>
</evidence>
<organism evidence="14 15">
    <name type="scientific">Helobdella robusta</name>
    <name type="common">Californian leech</name>
    <dbReference type="NCBI Taxonomy" id="6412"/>
    <lineage>
        <taxon>Eukaryota</taxon>
        <taxon>Metazoa</taxon>
        <taxon>Spiralia</taxon>
        <taxon>Lophotrochozoa</taxon>
        <taxon>Annelida</taxon>
        <taxon>Clitellata</taxon>
        <taxon>Hirudinea</taxon>
        <taxon>Rhynchobdellida</taxon>
        <taxon>Glossiphoniidae</taxon>
        <taxon>Helobdella</taxon>
    </lineage>
</organism>
<dbReference type="HOGENOM" id="CLU_108175_1_1_1"/>
<dbReference type="GO" id="GO:0006886">
    <property type="term" value="P:intracellular protein transport"/>
    <property type="evidence" value="ECO:0007669"/>
    <property type="project" value="InterPro"/>
</dbReference>
<dbReference type="FunCoup" id="T1G490">
    <property type="interactions" value="1423"/>
</dbReference>
<comment type="similarity">
    <text evidence="2">Belongs to the Tom22 family.</text>
</comment>
<dbReference type="CDD" id="cd22884">
    <property type="entry name" value="TOM22"/>
    <property type="match status" value="1"/>
</dbReference>
<dbReference type="eggNOG" id="KOG4111">
    <property type="taxonomic scope" value="Eukaryota"/>
</dbReference>
<keyword evidence="5" id="KW-0812">Transmembrane</keyword>
<dbReference type="OMA" id="FGRSAFW"/>
<name>T1G490_HELRO</name>
<evidence type="ECO:0000313" key="15">
    <source>
        <dbReference type="Proteomes" id="UP000015101"/>
    </source>
</evidence>
<dbReference type="CTD" id="20215888"/>
<reference evidence="15" key="1">
    <citation type="submission" date="2012-12" db="EMBL/GenBank/DDBJ databases">
        <authorList>
            <person name="Hellsten U."/>
            <person name="Grimwood J."/>
            <person name="Chapman J.A."/>
            <person name="Shapiro H."/>
            <person name="Aerts A."/>
            <person name="Otillar R.P."/>
            <person name="Terry A.Y."/>
            <person name="Boore J.L."/>
            <person name="Simakov O."/>
            <person name="Marletaz F."/>
            <person name="Cho S.-J."/>
            <person name="Edsinger-Gonzales E."/>
            <person name="Havlak P."/>
            <person name="Kuo D.-H."/>
            <person name="Larsson T."/>
            <person name="Lv J."/>
            <person name="Arendt D."/>
            <person name="Savage R."/>
            <person name="Osoegawa K."/>
            <person name="de Jong P."/>
            <person name="Lindberg D.R."/>
            <person name="Seaver E.C."/>
            <person name="Weisblat D.A."/>
            <person name="Putnam N.H."/>
            <person name="Grigoriev I.V."/>
            <person name="Rokhsar D.S."/>
        </authorList>
    </citation>
    <scope>NUCLEOTIDE SEQUENCE</scope>
</reference>
<accession>T1G490</accession>
<dbReference type="EMBL" id="KB096716">
    <property type="protein sequence ID" value="ESO02746.1"/>
    <property type="molecule type" value="Genomic_DNA"/>
</dbReference>
<evidence type="ECO:0000256" key="10">
    <source>
        <dbReference type="ARBA" id="ARBA00023128"/>
    </source>
</evidence>
<dbReference type="Pfam" id="PF04281">
    <property type="entry name" value="Tom22"/>
    <property type="match status" value="1"/>
</dbReference>
<evidence type="ECO:0000256" key="1">
    <source>
        <dbReference type="ARBA" id="ARBA00004572"/>
    </source>
</evidence>
<dbReference type="AlphaFoldDB" id="T1G490"/>
<evidence type="ECO:0000256" key="11">
    <source>
        <dbReference type="ARBA" id="ARBA00023136"/>
    </source>
</evidence>
<evidence type="ECO:0000256" key="6">
    <source>
        <dbReference type="ARBA" id="ARBA00022787"/>
    </source>
</evidence>
<comment type="subcellular location">
    <subcellularLocation>
        <location evidence="1">Mitochondrion outer membrane</location>
        <topology evidence="1">Single-pass membrane protein</topology>
    </subcellularLocation>
</comment>
<dbReference type="STRING" id="6412.T1G490"/>